<comment type="caution">
    <text evidence="1">The sequence shown here is derived from an EMBL/GenBank/DDBJ whole genome shotgun (WGS) entry which is preliminary data.</text>
</comment>
<evidence type="ECO:0000313" key="1">
    <source>
        <dbReference type="EMBL" id="MCD9559599.1"/>
    </source>
</evidence>
<dbReference type="Proteomes" id="UP000823775">
    <property type="component" value="Unassembled WGS sequence"/>
</dbReference>
<reference evidence="1 2" key="1">
    <citation type="journal article" date="2021" name="BMC Genomics">
        <title>Datura genome reveals duplications of psychoactive alkaloid biosynthetic genes and high mutation rate following tissue culture.</title>
        <authorList>
            <person name="Rajewski A."/>
            <person name="Carter-House D."/>
            <person name="Stajich J."/>
            <person name="Litt A."/>
        </authorList>
    </citation>
    <scope>NUCLEOTIDE SEQUENCE [LARGE SCALE GENOMIC DNA]</scope>
    <source>
        <strain evidence="1">AR-01</strain>
    </source>
</reference>
<gene>
    <name evidence="1" type="ORF">HAX54_017654</name>
</gene>
<organism evidence="1 2">
    <name type="scientific">Datura stramonium</name>
    <name type="common">Jimsonweed</name>
    <name type="synonym">Common thornapple</name>
    <dbReference type="NCBI Taxonomy" id="4076"/>
    <lineage>
        <taxon>Eukaryota</taxon>
        <taxon>Viridiplantae</taxon>
        <taxon>Streptophyta</taxon>
        <taxon>Embryophyta</taxon>
        <taxon>Tracheophyta</taxon>
        <taxon>Spermatophyta</taxon>
        <taxon>Magnoliopsida</taxon>
        <taxon>eudicotyledons</taxon>
        <taxon>Gunneridae</taxon>
        <taxon>Pentapetalae</taxon>
        <taxon>asterids</taxon>
        <taxon>lamiids</taxon>
        <taxon>Solanales</taxon>
        <taxon>Solanaceae</taxon>
        <taxon>Solanoideae</taxon>
        <taxon>Datureae</taxon>
        <taxon>Datura</taxon>
    </lineage>
</organism>
<evidence type="ECO:0000313" key="2">
    <source>
        <dbReference type="Proteomes" id="UP000823775"/>
    </source>
</evidence>
<name>A0ABS8UL32_DATST</name>
<keyword evidence="2" id="KW-1185">Reference proteome</keyword>
<proteinExistence type="predicted"/>
<sequence>MEFKLRCCGSKSLARSFTVEPFVMLLLPLFFQICWCGDRARPNQQERWSLVGVIKGRGDEEEEERGLIQEDMEIGELRKRVVVVVRPNSVGAVVTIRIETTLLVVVCGACARRSTKRRGEEGKLYDCLVWLHDTLEVVVVFRLLSVNLRWWGFPVVRCWVGSANEGLDLGF</sequence>
<accession>A0ABS8UL32</accession>
<protein>
    <submittedName>
        <fullName evidence="1">Uncharacterized protein</fullName>
    </submittedName>
</protein>
<dbReference type="EMBL" id="JACEIK010002171">
    <property type="protein sequence ID" value="MCD9559599.1"/>
    <property type="molecule type" value="Genomic_DNA"/>
</dbReference>